<dbReference type="PANTHER" id="PTHR34136">
    <property type="match status" value="1"/>
</dbReference>
<evidence type="ECO:0000256" key="2">
    <source>
        <dbReference type="ARBA" id="ARBA00022679"/>
    </source>
</evidence>
<evidence type="ECO:0000313" key="3">
    <source>
        <dbReference type="EMBL" id="MBD2180981.1"/>
    </source>
</evidence>
<evidence type="ECO:0000256" key="1">
    <source>
        <dbReference type="ARBA" id="ARBA00022676"/>
    </source>
</evidence>
<protein>
    <submittedName>
        <fullName evidence="3">WecB/TagA/CpsF family glycosyltransferase</fullName>
    </submittedName>
</protein>
<gene>
    <name evidence="3" type="ORF">H6G03_07685</name>
</gene>
<comment type="caution">
    <text evidence="3">The sequence shown here is derived from an EMBL/GenBank/DDBJ whole genome shotgun (WGS) entry which is preliminary data.</text>
</comment>
<evidence type="ECO:0000313" key="4">
    <source>
        <dbReference type="Proteomes" id="UP000641646"/>
    </source>
</evidence>
<dbReference type="NCBIfam" id="TIGR00696">
    <property type="entry name" value="wecG_tagA_cpsF"/>
    <property type="match status" value="1"/>
</dbReference>
<keyword evidence="4" id="KW-1185">Reference proteome</keyword>
<accession>A0A926ZHK0</accession>
<sequence>MNKKSYSLVGIWINALSISDLNALIAEAVSSNQSWIIANHNFHSIHIYHRDAKMRAFYALADYIHADSMPLVFLAKLLGYPFQREHRVTYADWTPRLIEEAARQNWRVFYLGSKPGVAQRGAKILQQKFPTLQIATADGYFDTRPDSQENKNVLAKINSFQPHVLMVGMSMPRQEHWVLDNIEGLSTNAILTAGAAIDYIAGEVPTPPRWAGRWGLEWLSRLIAEPNRLWHRYLVEPWFVLALFIIERFKKGN</sequence>
<name>A0A926ZHK0_9CYAN</name>
<dbReference type="Pfam" id="PF03808">
    <property type="entry name" value="Glyco_tran_WecG"/>
    <property type="match status" value="1"/>
</dbReference>
<dbReference type="InterPro" id="IPR004629">
    <property type="entry name" value="WecG_TagA_CpsF"/>
</dbReference>
<dbReference type="PANTHER" id="PTHR34136:SF1">
    <property type="entry name" value="UDP-N-ACETYL-D-MANNOSAMINURONIC ACID TRANSFERASE"/>
    <property type="match status" value="1"/>
</dbReference>
<keyword evidence="1" id="KW-0328">Glycosyltransferase</keyword>
<keyword evidence="2" id="KW-0808">Transferase</keyword>
<dbReference type="Proteomes" id="UP000641646">
    <property type="component" value="Unassembled WGS sequence"/>
</dbReference>
<dbReference type="EMBL" id="JACJPW010000014">
    <property type="protein sequence ID" value="MBD2180981.1"/>
    <property type="molecule type" value="Genomic_DNA"/>
</dbReference>
<dbReference type="CDD" id="cd06533">
    <property type="entry name" value="Glyco_transf_WecG_TagA"/>
    <property type="match status" value="1"/>
</dbReference>
<organism evidence="3 4">
    <name type="scientific">Aerosakkonema funiforme FACHB-1375</name>
    <dbReference type="NCBI Taxonomy" id="2949571"/>
    <lineage>
        <taxon>Bacteria</taxon>
        <taxon>Bacillati</taxon>
        <taxon>Cyanobacteriota</taxon>
        <taxon>Cyanophyceae</taxon>
        <taxon>Oscillatoriophycideae</taxon>
        <taxon>Aerosakkonematales</taxon>
        <taxon>Aerosakkonemataceae</taxon>
        <taxon>Aerosakkonema</taxon>
    </lineage>
</organism>
<dbReference type="RefSeq" id="WP_190463742.1">
    <property type="nucleotide sequence ID" value="NZ_JACJPW010000014.1"/>
</dbReference>
<dbReference type="AlphaFoldDB" id="A0A926ZHK0"/>
<reference evidence="3" key="1">
    <citation type="journal article" date="2015" name="ISME J.">
        <title>Draft Genome Sequence of Streptomyces incarnatus NRRL8089, which Produces the Nucleoside Antibiotic Sinefungin.</title>
        <authorList>
            <person name="Oshima K."/>
            <person name="Hattori M."/>
            <person name="Shimizu H."/>
            <person name="Fukuda K."/>
            <person name="Nemoto M."/>
            <person name="Inagaki K."/>
            <person name="Tamura T."/>
        </authorList>
    </citation>
    <scope>NUCLEOTIDE SEQUENCE</scope>
    <source>
        <strain evidence="3">FACHB-1375</strain>
    </source>
</reference>
<reference evidence="3" key="2">
    <citation type="submission" date="2020-08" db="EMBL/GenBank/DDBJ databases">
        <authorList>
            <person name="Chen M."/>
            <person name="Teng W."/>
            <person name="Zhao L."/>
            <person name="Hu C."/>
            <person name="Zhou Y."/>
            <person name="Han B."/>
            <person name="Song L."/>
            <person name="Shu W."/>
        </authorList>
    </citation>
    <scope>NUCLEOTIDE SEQUENCE</scope>
    <source>
        <strain evidence="3">FACHB-1375</strain>
    </source>
</reference>
<dbReference type="GO" id="GO:0016758">
    <property type="term" value="F:hexosyltransferase activity"/>
    <property type="evidence" value="ECO:0007669"/>
    <property type="project" value="TreeGrafter"/>
</dbReference>
<proteinExistence type="predicted"/>